<dbReference type="AlphaFoldDB" id="A0AAD7MJ13"/>
<feature type="compositionally biased region" description="Basic residues" evidence="1">
    <location>
        <begin position="63"/>
        <end position="72"/>
    </location>
</feature>
<dbReference type="EMBL" id="JARKIB010000263">
    <property type="protein sequence ID" value="KAJ7718647.1"/>
    <property type="molecule type" value="Genomic_DNA"/>
</dbReference>
<reference evidence="3" key="1">
    <citation type="submission" date="2023-03" db="EMBL/GenBank/DDBJ databases">
        <title>Massive genome expansion in bonnet fungi (Mycena s.s.) driven by repeated elements and novel gene families across ecological guilds.</title>
        <authorList>
            <consortium name="Lawrence Berkeley National Laboratory"/>
            <person name="Harder C.B."/>
            <person name="Miyauchi S."/>
            <person name="Viragh M."/>
            <person name="Kuo A."/>
            <person name="Thoen E."/>
            <person name="Andreopoulos B."/>
            <person name="Lu D."/>
            <person name="Skrede I."/>
            <person name="Drula E."/>
            <person name="Henrissat B."/>
            <person name="Morin E."/>
            <person name="Kohler A."/>
            <person name="Barry K."/>
            <person name="LaButti K."/>
            <person name="Morin E."/>
            <person name="Salamov A."/>
            <person name="Lipzen A."/>
            <person name="Mereny Z."/>
            <person name="Hegedus B."/>
            <person name="Baldrian P."/>
            <person name="Stursova M."/>
            <person name="Weitz H."/>
            <person name="Taylor A."/>
            <person name="Grigoriev I.V."/>
            <person name="Nagy L.G."/>
            <person name="Martin F."/>
            <person name="Kauserud H."/>
        </authorList>
    </citation>
    <scope>NUCLEOTIDE SEQUENCE</scope>
    <source>
        <strain evidence="3">CBHHK182m</strain>
    </source>
</reference>
<accession>A0AAD7MJ13</accession>
<feature type="domain" description="DUF6699" evidence="2">
    <location>
        <begin position="130"/>
        <end position="272"/>
    </location>
</feature>
<gene>
    <name evidence="3" type="ORF">B0H16DRAFT_1387705</name>
</gene>
<evidence type="ECO:0000313" key="4">
    <source>
        <dbReference type="Proteomes" id="UP001215598"/>
    </source>
</evidence>
<name>A0AAD7MJ13_9AGAR</name>
<organism evidence="3 4">
    <name type="scientific">Mycena metata</name>
    <dbReference type="NCBI Taxonomy" id="1033252"/>
    <lineage>
        <taxon>Eukaryota</taxon>
        <taxon>Fungi</taxon>
        <taxon>Dikarya</taxon>
        <taxon>Basidiomycota</taxon>
        <taxon>Agaricomycotina</taxon>
        <taxon>Agaricomycetes</taxon>
        <taxon>Agaricomycetidae</taxon>
        <taxon>Agaricales</taxon>
        <taxon>Marasmiineae</taxon>
        <taxon>Mycenaceae</taxon>
        <taxon>Mycena</taxon>
    </lineage>
</organism>
<evidence type="ECO:0000259" key="2">
    <source>
        <dbReference type="Pfam" id="PF20415"/>
    </source>
</evidence>
<feature type="compositionally biased region" description="Pro residues" evidence="1">
    <location>
        <begin position="39"/>
        <end position="61"/>
    </location>
</feature>
<dbReference type="InterPro" id="IPR046522">
    <property type="entry name" value="DUF6699"/>
</dbReference>
<evidence type="ECO:0000256" key="1">
    <source>
        <dbReference type="SAM" id="MobiDB-lite"/>
    </source>
</evidence>
<feature type="region of interest" description="Disordered" evidence="1">
    <location>
        <begin position="39"/>
        <end position="88"/>
    </location>
</feature>
<comment type="caution">
    <text evidence="3">The sequence shown here is derived from an EMBL/GenBank/DDBJ whole genome shotgun (WGS) entry which is preliminary data.</text>
</comment>
<keyword evidence="4" id="KW-1185">Reference proteome</keyword>
<dbReference type="Pfam" id="PF20415">
    <property type="entry name" value="DUF6699"/>
    <property type="match status" value="1"/>
</dbReference>
<protein>
    <recommendedName>
        <fullName evidence="2">DUF6699 domain-containing protein</fullName>
    </recommendedName>
</protein>
<sequence>MCWPRSLCCYCPRPSSFPWPPSLTFGRFPRRPPPAPVAFPSWWAPPQPTPPSAPVIPPSSPPRGRRRRRVRFKDRNAPPPLVDGPPVNTTPFLTPTSIAFPPWSPALVCSPAWSHLSPELCSPRGAYPYLDWDITCFPSTAKRCTTPSAHQTLDSLDGPATFPSTRLLTISYADTDNPILMHWESHWGPIFARGQGAHAVTVENVLDAIYTYFNQPLSHADRAALSGPAWDMVSEAYYRRLPQSPNLGAYDVSRGALRLDVLNSATKFCGLQLVGRDYLRLMLSAW</sequence>
<dbReference type="Proteomes" id="UP001215598">
    <property type="component" value="Unassembled WGS sequence"/>
</dbReference>
<evidence type="ECO:0000313" key="3">
    <source>
        <dbReference type="EMBL" id="KAJ7718647.1"/>
    </source>
</evidence>
<proteinExistence type="predicted"/>